<keyword evidence="1" id="KW-0812">Transmembrane</keyword>
<keyword evidence="1" id="KW-0472">Membrane</keyword>
<dbReference type="Proteomes" id="UP000116034">
    <property type="component" value="Genome"/>
</dbReference>
<accession>A0A089G0B3</accession>
<evidence type="ECO:0000256" key="1">
    <source>
        <dbReference type="SAM" id="Phobius"/>
    </source>
</evidence>
<dbReference type="EMBL" id="KM110937">
    <property type="protein sequence ID" value="AIP91212.1"/>
    <property type="molecule type" value="Genomic_RNA"/>
</dbReference>
<sequence length="175" mass="19426">MPASFTMPCKQQSMSSLSQQWILLYILCSSYLPSLLAKGSASSSAPYSLAPLWLSLENLTSLRECLQLKQGFYEFSPYDDVINQAIPHTNYTVNGVLLQLTAACTKHHYPIAEHVFHQYFAHQPNCSSISLVPAYSVFLLESEGRKALVLTQVAFCLILLTSCWSALVALARKST</sequence>
<protein>
    <submittedName>
        <fullName evidence="2">GP2b protein</fullName>
    </submittedName>
</protein>
<evidence type="ECO:0000313" key="3">
    <source>
        <dbReference type="Proteomes" id="UP000116034"/>
    </source>
</evidence>
<gene>
    <name evidence="2" type="primary">ORF2b</name>
</gene>
<name>A0A089G0B3_9NIDO</name>
<proteinExistence type="predicted"/>
<reference evidence="2 3" key="1">
    <citation type="journal article" date="2014" name="J. Virol.">
        <title>Two Novel Simian Arteriviruses in Captive and Wild Baboons (Papio spp.).</title>
        <authorList>
            <person name="Bailey A.L."/>
            <person name="Lauck M."/>
            <person name="Sibley S.D."/>
            <person name="Pecotte J."/>
            <person name="Rice K."/>
            <person name="Weny G."/>
            <person name="Tumukunde A."/>
            <person name="Hyeroba D."/>
            <person name="Greene J."/>
            <person name="Correll M."/>
            <person name="Gleicher M."/>
            <person name="Friedrich T.C."/>
            <person name="Jahrling P.B."/>
            <person name="Kuhn J.H."/>
            <person name="Goldberg T.L."/>
            <person name="Rogers J."/>
            <person name="O'Connor D.H."/>
        </authorList>
    </citation>
    <scope>NUCLEOTIDE SEQUENCE [LARGE SCALE GENOMIC DNA]</scope>
    <source>
        <strain evidence="2">MYBV_M51</strain>
    </source>
</reference>
<evidence type="ECO:0000313" key="2">
    <source>
        <dbReference type="EMBL" id="AIP91212.1"/>
    </source>
</evidence>
<feature type="transmembrane region" description="Helical" evidence="1">
    <location>
        <begin position="147"/>
        <end position="171"/>
    </location>
</feature>
<keyword evidence="1" id="KW-1133">Transmembrane helix</keyword>
<organism evidence="2 3">
    <name type="scientific">Mikumi yellow baboon virus 1</name>
    <dbReference type="NCBI Taxonomy" id="1546177"/>
    <lineage>
        <taxon>Viruses</taxon>
        <taxon>Riboviria</taxon>
        <taxon>Orthornavirae</taxon>
        <taxon>Pisuviricota</taxon>
        <taxon>Pisoniviricetes</taxon>
        <taxon>Nidovirales</taxon>
        <taxon>Arnidovirineae</taxon>
        <taxon>Arteriviridae</taxon>
        <taxon>Simarterivirinae</taxon>
        <taxon>Thetaarterivirus</taxon>
        <taxon>Mitartevirus</taxon>
        <taxon>Thetaarterivirus mikelba</taxon>
        <taxon>Thetaarterivirus mikelba 1</taxon>
    </lineage>
</organism>